<gene>
    <name evidence="2" type="ORF">O0I10_013014</name>
</gene>
<keyword evidence="3" id="KW-1185">Reference proteome</keyword>
<protein>
    <recommendedName>
        <fullName evidence="4">Integrase zinc-binding domain-containing protein</fullName>
    </recommendedName>
</protein>
<dbReference type="AlphaFoldDB" id="A0AAD7UQA8"/>
<name>A0AAD7UQA8_9FUNG</name>
<accession>A0AAD7UQA8</accession>
<evidence type="ECO:0000313" key="3">
    <source>
        <dbReference type="Proteomes" id="UP001234581"/>
    </source>
</evidence>
<comment type="caution">
    <text evidence="2">The sequence shown here is derived from an EMBL/GenBank/DDBJ whole genome shotgun (WGS) entry which is preliminary data.</text>
</comment>
<proteinExistence type="predicted"/>
<dbReference type="GeneID" id="83220331"/>
<organism evidence="2 3">
    <name type="scientific">Lichtheimia ornata</name>
    <dbReference type="NCBI Taxonomy" id="688661"/>
    <lineage>
        <taxon>Eukaryota</taxon>
        <taxon>Fungi</taxon>
        <taxon>Fungi incertae sedis</taxon>
        <taxon>Mucoromycota</taxon>
        <taxon>Mucoromycotina</taxon>
        <taxon>Mucoromycetes</taxon>
        <taxon>Mucorales</taxon>
        <taxon>Lichtheimiaceae</taxon>
        <taxon>Lichtheimia</taxon>
    </lineage>
</organism>
<sequence length="143" mass="17221">MNDNLYNGIKHYLETLEYPPNTTTALKKTITSQSRLYFMKGEQLYRRGSQTRLVVTKDQVNGIIWSEHQHPLAGHYKFKNTLDRIRRRYRISQKKWNMRIMISWLRYRLLNWWVVPFELVGDAFGFVGTAFYFVEDDFNFRAG</sequence>
<feature type="transmembrane region" description="Helical" evidence="1">
    <location>
        <begin position="109"/>
        <end position="134"/>
    </location>
</feature>
<dbReference type="RefSeq" id="XP_058336353.1">
    <property type="nucleotide sequence ID" value="XM_058492880.1"/>
</dbReference>
<dbReference type="Gene3D" id="1.10.340.70">
    <property type="match status" value="1"/>
</dbReference>
<keyword evidence="1" id="KW-0812">Transmembrane</keyword>
<keyword evidence="1" id="KW-1133">Transmembrane helix</keyword>
<evidence type="ECO:0000313" key="2">
    <source>
        <dbReference type="EMBL" id="KAJ8651438.1"/>
    </source>
</evidence>
<dbReference type="Proteomes" id="UP001234581">
    <property type="component" value="Unassembled WGS sequence"/>
</dbReference>
<evidence type="ECO:0008006" key="4">
    <source>
        <dbReference type="Google" id="ProtNLM"/>
    </source>
</evidence>
<evidence type="ECO:0000256" key="1">
    <source>
        <dbReference type="SAM" id="Phobius"/>
    </source>
</evidence>
<dbReference type="EMBL" id="JARTCD010000202">
    <property type="protein sequence ID" value="KAJ8651438.1"/>
    <property type="molecule type" value="Genomic_DNA"/>
</dbReference>
<reference evidence="2 3" key="1">
    <citation type="submission" date="2023-03" db="EMBL/GenBank/DDBJ databases">
        <title>Genome sequence of Lichtheimia ornata CBS 291.66.</title>
        <authorList>
            <person name="Mohabir J.T."/>
            <person name="Shea T.P."/>
            <person name="Kurbessoian T."/>
            <person name="Berby B."/>
            <person name="Fontaine J."/>
            <person name="Livny J."/>
            <person name="Gnirke A."/>
            <person name="Stajich J.E."/>
            <person name="Cuomo C.A."/>
        </authorList>
    </citation>
    <scope>NUCLEOTIDE SEQUENCE [LARGE SCALE GENOMIC DNA]</scope>
    <source>
        <strain evidence="2">CBS 291.66</strain>
    </source>
</reference>
<keyword evidence="1" id="KW-0472">Membrane</keyword>